<dbReference type="PRINTS" id="PR00120">
    <property type="entry name" value="HATPASE"/>
</dbReference>
<dbReference type="InterPro" id="IPR023214">
    <property type="entry name" value="HAD_sf"/>
</dbReference>
<reference evidence="8" key="1">
    <citation type="submission" date="2020-05" db="EMBL/GenBank/DDBJ databases">
        <authorList>
            <person name="Chiriac C."/>
            <person name="Salcher M."/>
            <person name="Ghai R."/>
            <person name="Kavagutti S V."/>
        </authorList>
    </citation>
    <scope>NUCLEOTIDE SEQUENCE</scope>
</reference>
<feature type="transmembrane region" description="Helical" evidence="6">
    <location>
        <begin position="745"/>
        <end position="766"/>
    </location>
</feature>
<feature type="transmembrane region" description="Helical" evidence="6">
    <location>
        <begin position="39"/>
        <end position="60"/>
    </location>
</feature>
<dbReference type="InterPro" id="IPR023299">
    <property type="entry name" value="ATPase_P-typ_cyto_dom_N"/>
</dbReference>
<keyword evidence="4 6" id="KW-1133">Transmembrane helix</keyword>
<feature type="transmembrane region" description="Helical" evidence="6">
    <location>
        <begin position="212"/>
        <end position="230"/>
    </location>
</feature>
<feature type="transmembrane region" description="Helical" evidence="6">
    <location>
        <begin position="623"/>
        <end position="641"/>
    </location>
</feature>
<dbReference type="SUPFAM" id="SSF56784">
    <property type="entry name" value="HAD-like"/>
    <property type="match status" value="1"/>
</dbReference>
<dbReference type="Pfam" id="PF00702">
    <property type="entry name" value="Hydrolase"/>
    <property type="match status" value="1"/>
</dbReference>
<dbReference type="PRINTS" id="PR00119">
    <property type="entry name" value="CATATPASE"/>
</dbReference>
<dbReference type="NCBIfam" id="TIGR01494">
    <property type="entry name" value="ATPase_P-type"/>
    <property type="match status" value="2"/>
</dbReference>
<dbReference type="SFLD" id="SFLDG00002">
    <property type="entry name" value="C1.7:_P-type_atpase_like"/>
    <property type="match status" value="1"/>
</dbReference>
<dbReference type="InterPro" id="IPR008250">
    <property type="entry name" value="ATPase_P-typ_transduc_dom_A_sf"/>
</dbReference>
<gene>
    <name evidence="8" type="ORF">UFOPK3772_02429</name>
</gene>
<sequence>MIDLKQGLNAGEVAERIAAGEVNHAPDARSRSLSDIIRANTLTWFNLVIGIMWAIMIMVAPFQDSLFGFVIVANTLIGIIQEYRASRALAKLAVIGEAKPTVRRDGADVQVSAEEVVLDDIIVLAPGDQLVVDGTILASEGLEIDESLLTGEADPVDKAPGDPGMSGSFVVAGSGLYQATRIGRDSFAAGLTEQAKKFHLTNSELRDSIAKFIKAISFLLLPVGALLLYSQVVRAGLPLDEAIRGTIAGMVTMVPEGLVLLTSIAMAVAVLRLANKKVLVQDLPAVEVLARVDTICVDKTGTLTEPGMHVRGLVELDPKGPGAAAALGALAVMESSPNPTLQAVADEFTDPGWKPVAAVPFSSARKWSSGTFEGHGSWVIGAPEMLLPDGDPVRVQADEQAADGARVLVVGTCAEPPSADAGVGLLTPVALVVIDQRLRADAAETVRYFLEQGVSVKVISGDNATTVGAIATLAGVPGADRPVDARTLPTDPVALGEILATSSVFGRVTPAQKQAMVDALHLRDSTVAMTGDGVNDVLALKNADLGIAMGSGSGATRAVAQLVLLDDRWSVMPSVVAEGRRVLGNIERVSDVFLTKSFYAIITSVTTGVFAVTFPFLPRHLSLIGALTIGIPGFFLALMPNTERFRPGFFRRVLLFAAPAGAIAAASAFTSYGIALRVGEPVSSAMSSATVTLFIVTTAVLLQSARPLNAIRLGIVALMIFMFLCVLYIPFLSNWFALSLGAERYSLVAVGVGLVGALLVWVAVIVTDRWRRA</sequence>
<protein>
    <submittedName>
        <fullName evidence="8">Unannotated protein</fullName>
    </submittedName>
</protein>
<dbReference type="InterPro" id="IPR023298">
    <property type="entry name" value="ATPase_P-typ_TM_dom_sf"/>
</dbReference>
<dbReference type="Gene3D" id="3.40.50.1000">
    <property type="entry name" value="HAD superfamily/HAD-like"/>
    <property type="match status" value="1"/>
</dbReference>
<dbReference type="SFLD" id="SFLDF00027">
    <property type="entry name" value="p-type_atpase"/>
    <property type="match status" value="1"/>
</dbReference>
<evidence type="ECO:0000313" key="8">
    <source>
        <dbReference type="EMBL" id="CAB4963844.1"/>
    </source>
</evidence>
<dbReference type="SUPFAM" id="SSF81660">
    <property type="entry name" value="Metal cation-transporting ATPase, ATP-binding domain N"/>
    <property type="match status" value="1"/>
</dbReference>
<dbReference type="GO" id="GO:0005524">
    <property type="term" value="F:ATP binding"/>
    <property type="evidence" value="ECO:0007669"/>
    <property type="project" value="InterPro"/>
</dbReference>
<organism evidence="8">
    <name type="scientific">freshwater metagenome</name>
    <dbReference type="NCBI Taxonomy" id="449393"/>
    <lineage>
        <taxon>unclassified sequences</taxon>
        <taxon>metagenomes</taxon>
        <taxon>ecological metagenomes</taxon>
    </lineage>
</organism>
<evidence type="ECO:0000256" key="5">
    <source>
        <dbReference type="ARBA" id="ARBA00023136"/>
    </source>
</evidence>
<dbReference type="InterPro" id="IPR059000">
    <property type="entry name" value="ATPase_P-type_domA"/>
</dbReference>
<accession>A0A6J7LDK8</accession>
<dbReference type="GO" id="GO:0016887">
    <property type="term" value="F:ATP hydrolysis activity"/>
    <property type="evidence" value="ECO:0007669"/>
    <property type="project" value="InterPro"/>
</dbReference>
<feature type="transmembrane region" description="Helical" evidence="6">
    <location>
        <begin position="250"/>
        <end position="271"/>
    </location>
</feature>
<dbReference type="InterPro" id="IPR044492">
    <property type="entry name" value="P_typ_ATPase_HD_dom"/>
</dbReference>
<comment type="subcellular location">
    <subcellularLocation>
        <location evidence="1">Membrane</location>
        <topology evidence="1">Multi-pass membrane protein</topology>
    </subcellularLocation>
</comment>
<feature type="domain" description="P-type ATPase A" evidence="7">
    <location>
        <begin position="100"/>
        <end position="194"/>
    </location>
</feature>
<dbReference type="PROSITE" id="PS00154">
    <property type="entry name" value="ATPASE_E1_E2"/>
    <property type="match status" value="1"/>
</dbReference>
<keyword evidence="5 6" id="KW-0472">Membrane</keyword>
<dbReference type="AlphaFoldDB" id="A0A6J7LDK8"/>
<feature type="transmembrane region" description="Helical" evidence="6">
    <location>
        <begin position="653"/>
        <end position="676"/>
    </location>
</feature>
<dbReference type="SUPFAM" id="SSF81653">
    <property type="entry name" value="Calcium ATPase, transduction domain A"/>
    <property type="match status" value="1"/>
</dbReference>
<feature type="transmembrane region" description="Helical" evidence="6">
    <location>
        <begin position="682"/>
        <end position="702"/>
    </location>
</feature>
<dbReference type="Gene3D" id="3.40.1110.10">
    <property type="entry name" value="Calcium-transporting ATPase, cytoplasmic domain N"/>
    <property type="match status" value="1"/>
</dbReference>
<dbReference type="Gene3D" id="1.20.1110.10">
    <property type="entry name" value="Calcium-transporting ATPase, transmembrane domain"/>
    <property type="match status" value="1"/>
</dbReference>
<evidence type="ECO:0000256" key="6">
    <source>
        <dbReference type="SAM" id="Phobius"/>
    </source>
</evidence>
<dbReference type="InterPro" id="IPR018303">
    <property type="entry name" value="ATPase_P-typ_P_site"/>
</dbReference>
<proteinExistence type="predicted"/>
<dbReference type="GO" id="GO:0016020">
    <property type="term" value="C:membrane"/>
    <property type="evidence" value="ECO:0007669"/>
    <property type="project" value="UniProtKB-SubCell"/>
</dbReference>
<dbReference type="Pfam" id="PF00122">
    <property type="entry name" value="E1-E2_ATPase"/>
    <property type="match status" value="1"/>
</dbReference>
<dbReference type="InterPro" id="IPR036412">
    <property type="entry name" value="HAD-like_sf"/>
</dbReference>
<evidence type="ECO:0000259" key="7">
    <source>
        <dbReference type="Pfam" id="PF00122"/>
    </source>
</evidence>
<evidence type="ECO:0000256" key="4">
    <source>
        <dbReference type="ARBA" id="ARBA00022989"/>
    </source>
</evidence>
<dbReference type="InterPro" id="IPR001757">
    <property type="entry name" value="P_typ_ATPase"/>
</dbReference>
<dbReference type="SFLD" id="SFLDS00003">
    <property type="entry name" value="Haloacid_Dehalogenase"/>
    <property type="match status" value="1"/>
</dbReference>
<evidence type="ECO:0000256" key="1">
    <source>
        <dbReference type="ARBA" id="ARBA00004141"/>
    </source>
</evidence>
<feature type="transmembrane region" description="Helical" evidence="6">
    <location>
        <begin position="714"/>
        <end position="733"/>
    </location>
</feature>
<dbReference type="Gene3D" id="2.70.150.10">
    <property type="entry name" value="Calcium-transporting ATPase, cytoplasmic transduction domain A"/>
    <property type="match status" value="1"/>
</dbReference>
<dbReference type="PANTHER" id="PTHR42861">
    <property type="entry name" value="CALCIUM-TRANSPORTING ATPASE"/>
    <property type="match status" value="1"/>
</dbReference>
<evidence type="ECO:0000256" key="3">
    <source>
        <dbReference type="ARBA" id="ARBA00022967"/>
    </source>
</evidence>
<keyword evidence="3" id="KW-1278">Translocase</keyword>
<name>A0A6J7LDK8_9ZZZZ</name>
<dbReference type="EMBL" id="CAFBNE010000092">
    <property type="protein sequence ID" value="CAB4963844.1"/>
    <property type="molecule type" value="Genomic_DNA"/>
</dbReference>
<feature type="transmembrane region" description="Helical" evidence="6">
    <location>
        <begin position="598"/>
        <end position="617"/>
    </location>
</feature>
<evidence type="ECO:0000256" key="2">
    <source>
        <dbReference type="ARBA" id="ARBA00022692"/>
    </source>
</evidence>
<feature type="transmembrane region" description="Helical" evidence="6">
    <location>
        <begin position="66"/>
        <end position="83"/>
    </location>
</feature>
<dbReference type="SUPFAM" id="SSF81665">
    <property type="entry name" value="Calcium ATPase, transmembrane domain M"/>
    <property type="match status" value="1"/>
</dbReference>
<keyword evidence="2 6" id="KW-0812">Transmembrane</keyword>